<evidence type="ECO:0000256" key="4">
    <source>
        <dbReference type="ARBA" id="ARBA00023277"/>
    </source>
</evidence>
<dbReference type="InterPro" id="IPR011059">
    <property type="entry name" value="Metal-dep_hydrolase_composite"/>
</dbReference>
<evidence type="ECO:0000256" key="5">
    <source>
        <dbReference type="PIRNR" id="PIRNR038994"/>
    </source>
</evidence>
<evidence type="ECO:0000313" key="8">
    <source>
        <dbReference type="Proteomes" id="UP000596387"/>
    </source>
</evidence>
<feature type="domain" description="Amidohydrolase-related" evidence="6">
    <location>
        <begin position="29"/>
        <end position="347"/>
    </location>
</feature>
<dbReference type="Gene3D" id="3.20.20.140">
    <property type="entry name" value="Metal-dependent hydrolases"/>
    <property type="match status" value="1"/>
</dbReference>
<evidence type="ECO:0000313" key="7">
    <source>
        <dbReference type="EMBL" id="QRF68548.1"/>
    </source>
</evidence>
<dbReference type="Gene3D" id="2.30.40.10">
    <property type="entry name" value="Urease, subunit C, domain 1"/>
    <property type="match status" value="1"/>
</dbReference>
<organism evidence="7 8">
    <name type="scientific">Ponticoccus alexandrii</name>
    <dbReference type="NCBI Taxonomy" id="1943633"/>
    <lineage>
        <taxon>Bacteria</taxon>
        <taxon>Pseudomonadati</taxon>
        <taxon>Pseudomonadota</taxon>
        <taxon>Alphaproteobacteria</taxon>
        <taxon>Rhodobacterales</taxon>
        <taxon>Roseobacteraceae</taxon>
        <taxon>Ponticoccus</taxon>
    </lineage>
</organism>
<dbReference type="RefSeq" id="WP_052260390.1">
    <property type="nucleotide sequence ID" value="NZ_CP047166.1"/>
</dbReference>
<dbReference type="InterPro" id="IPR032466">
    <property type="entry name" value="Metal_Hydrolase"/>
</dbReference>
<dbReference type="PANTHER" id="PTHR11113">
    <property type="entry name" value="N-ACETYLGLUCOSAMINE-6-PHOSPHATE DEACETYLASE"/>
    <property type="match status" value="1"/>
</dbReference>
<keyword evidence="8" id="KW-1185">Reference proteome</keyword>
<evidence type="ECO:0000256" key="2">
    <source>
        <dbReference type="ARBA" id="ARBA00022723"/>
    </source>
</evidence>
<reference evidence="7 8" key="1">
    <citation type="submission" date="2019-12" db="EMBL/GenBank/DDBJ databases">
        <title>Complete Genome Sequence of a Quorum-Sensing Bacterium,Rhodobacteraceae bacterium C31, Isolated from a marine microalgae symbiotic bacteria.</title>
        <authorList>
            <person name="Zhang Y."/>
        </authorList>
    </citation>
    <scope>NUCLEOTIDE SEQUENCE [LARGE SCALE GENOMIC DNA]</scope>
    <source>
        <strain evidence="7 8">C31</strain>
    </source>
</reference>
<gene>
    <name evidence="7" type="ORF">GQA70_16110</name>
</gene>
<dbReference type="Proteomes" id="UP000596387">
    <property type="component" value="Chromosome"/>
</dbReference>
<name>A0ABX7FDS6_9RHOB</name>
<evidence type="ECO:0000259" key="6">
    <source>
        <dbReference type="Pfam" id="PF01979"/>
    </source>
</evidence>
<keyword evidence="3 5" id="KW-0378">Hydrolase</keyword>
<dbReference type="InterPro" id="IPR006680">
    <property type="entry name" value="Amidohydro-rel"/>
</dbReference>
<proteinExistence type="inferred from homology"/>
<dbReference type="EMBL" id="CP047166">
    <property type="protein sequence ID" value="QRF68548.1"/>
    <property type="molecule type" value="Genomic_DNA"/>
</dbReference>
<evidence type="ECO:0000256" key="1">
    <source>
        <dbReference type="ARBA" id="ARBA00010716"/>
    </source>
</evidence>
<dbReference type="Pfam" id="PF01979">
    <property type="entry name" value="Amidohydro_1"/>
    <property type="match status" value="1"/>
</dbReference>
<dbReference type="InterPro" id="IPR003764">
    <property type="entry name" value="GlcNAc_6-P_deAcase"/>
</dbReference>
<accession>A0ABX7FDS6</accession>
<dbReference type="SUPFAM" id="SSF51556">
    <property type="entry name" value="Metallo-dependent hydrolases"/>
    <property type="match status" value="1"/>
</dbReference>
<dbReference type="PIRSF" id="PIRSF038994">
    <property type="entry name" value="NagA"/>
    <property type="match status" value="1"/>
</dbReference>
<sequence>MDFVGAEVRISEGRFGGAGGPVELLDEGVLLPGFVDLQVNGGGGVMFDAAPTVETLRLMSRVHGRLGATTILPTVISSGPEVVSRAIAAVSDALRAGVPGIAGLHLEGPHLALSKKGAHDGALIRPMTGADLAELLEAARALPFLMVTVAPEAVANAQISALAGAGVAVSLGHTDCSAEAARAAFDAGARHVTHLFNAMSQMGARAPGLVGAALDAEVSAGVIADLLHVDPVALRVALAARDSGIHAVSDCMALAGTEEPGFALNGRRVLRSETTVALACGAARQDRLTLEDGTLAGACLTLAQSVRNLVGIGVPEARALAMVTGIPGTHVGGGRILDGASADLVWLGGDWSLRGVWRAGLRLA</sequence>
<protein>
    <submittedName>
        <fullName evidence="7">Amidohydrolase family protein</fullName>
    </submittedName>
</protein>
<dbReference type="PANTHER" id="PTHR11113:SF14">
    <property type="entry name" value="N-ACETYLGLUCOSAMINE-6-PHOSPHATE DEACETYLASE"/>
    <property type="match status" value="1"/>
</dbReference>
<evidence type="ECO:0000256" key="3">
    <source>
        <dbReference type="ARBA" id="ARBA00022801"/>
    </source>
</evidence>
<keyword evidence="2" id="KW-0479">Metal-binding</keyword>
<comment type="similarity">
    <text evidence="1 5">Belongs to the metallo-dependent hydrolases superfamily. NagA family.</text>
</comment>
<keyword evidence="4 5" id="KW-0119">Carbohydrate metabolism</keyword>